<evidence type="ECO:0000313" key="1">
    <source>
        <dbReference type="EMBL" id="KAK1901211.1"/>
    </source>
</evidence>
<comment type="caution">
    <text evidence="1">The sequence shown here is derived from an EMBL/GenBank/DDBJ whole genome shotgun (WGS) entry which is preliminary data.</text>
</comment>
<organism evidence="1 2">
    <name type="scientific">Dissostichus eleginoides</name>
    <name type="common">Patagonian toothfish</name>
    <name type="synonym">Dissostichus amissus</name>
    <dbReference type="NCBI Taxonomy" id="100907"/>
    <lineage>
        <taxon>Eukaryota</taxon>
        <taxon>Metazoa</taxon>
        <taxon>Chordata</taxon>
        <taxon>Craniata</taxon>
        <taxon>Vertebrata</taxon>
        <taxon>Euteleostomi</taxon>
        <taxon>Actinopterygii</taxon>
        <taxon>Neopterygii</taxon>
        <taxon>Teleostei</taxon>
        <taxon>Neoteleostei</taxon>
        <taxon>Acanthomorphata</taxon>
        <taxon>Eupercaria</taxon>
        <taxon>Perciformes</taxon>
        <taxon>Notothenioidei</taxon>
        <taxon>Nototheniidae</taxon>
        <taxon>Dissostichus</taxon>
    </lineage>
</organism>
<sequence length="87" mass="9259">MGCWLSGPWMGDQTLSGRSLANLSQRDALRILAATQRPITMQIKGQRGCGTEHLNLPLPMMGAGHNASSLLPGQTLLQPSCSATRSL</sequence>
<reference evidence="1" key="1">
    <citation type="submission" date="2023-04" db="EMBL/GenBank/DDBJ databases">
        <title>Chromosome-level genome of Chaenocephalus aceratus.</title>
        <authorList>
            <person name="Park H."/>
        </authorList>
    </citation>
    <scope>NUCLEOTIDE SEQUENCE</scope>
    <source>
        <strain evidence="1">DE</strain>
        <tissue evidence="1">Muscle</tissue>
    </source>
</reference>
<dbReference type="EMBL" id="JASDAP010000006">
    <property type="protein sequence ID" value="KAK1901211.1"/>
    <property type="molecule type" value="Genomic_DNA"/>
</dbReference>
<keyword evidence="2" id="KW-1185">Reference proteome</keyword>
<dbReference type="Proteomes" id="UP001228049">
    <property type="component" value="Unassembled WGS sequence"/>
</dbReference>
<protein>
    <submittedName>
        <fullName evidence="1">Afadin</fullName>
    </submittedName>
</protein>
<proteinExistence type="predicted"/>
<name>A0AAD9CHG0_DISEL</name>
<accession>A0AAD9CHG0</accession>
<evidence type="ECO:0000313" key="2">
    <source>
        <dbReference type="Proteomes" id="UP001228049"/>
    </source>
</evidence>
<gene>
    <name evidence="1" type="ORF">KUDE01_004182</name>
</gene>
<dbReference type="AlphaFoldDB" id="A0AAD9CHG0"/>